<keyword evidence="1" id="KW-0472">Membrane</keyword>
<sequence length="85" mass="9321">MGVESLPSKIRRRSGRGRTLPLITRALVDMFPLWRVNLRRQARAAGAGSGALFMFICSTGIYVRATNRALSGALAWSCRVDVVTL</sequence>
<evidence type="ECO:0000313" key="2">
    <source>
        <dbReference type="EMBL" id="GBP24501.1"/>
    </source>
</evidence>
<protein>
    <submittedName>
        <fullName evidence="2">Uncharacterized protein</fullName>
    </submittedName>
</protein>
<organism evidence="2 3">
    <name type="scientific">Eumeta variegata</name>
    <name type="common">Bagworm moth</name>
    <name type="synonym">Eumeta japonica</name>
    <dbReference type="NCBI Taxonomy" id="151549"/>
    <lineage>
        <taxon>Eukaryota</taxon>
        <taxon>Metazoa</taxon>
        <taxon>Ecdysozoa</taxon>
        <taxon>Arthropoda</taxon>
        <taxon>Hexapoda</taxon>
        <taxon>Insecta</taxon>
        <taxon>Pterygota</taxon>
        <taxon>Neoptera</taxon>
        <taxon>Endopterygota</taxon>
        <taxon>Lepidoptera</taxon>
        <taxon>Glossata</taxon>
        <taxon>Ditrysia</taxon>
        <taxon>Tineoidea</taxon>
        <taxon>Psychidae</taxon>
        <taxon>Oiketicinae</taxon>
        <taxon>Eumeta</taxon>
    </lineage>
</organism>
<dbReference type="AlphaFoldDB" id="A0A4C1UDH2"/>
<keyword evidence="3" id="KW-1185">Reference proteome</keyword>
<dbReference type="Proteomes" id="UP000299102">
    <property type="component" value="Unassembled WGS sequence"/>
</dbReference>
<feature type="transmembrane region" description="Helical" evidence="1">
    <location>
        <begin position="44"/>
        <end position="63"/>
    </location>
</feature>
<evidence type="ECO:0000313" key="3">
    <source>
        <dbReference type="Proteomes" id="UP000299102"/>
    </source>
</evidence>
<proteinExistence type="predicted"/>
<dbReference type="EMBL" id="BGZK01000162">
    <property type="protein sequence ID" value="GBP24501.1"/>
    <property type="molecule type" value="Genomic_DNA"/>
</dbReference>
<accession>A0A4C1UDH2</accession>
<gene>
    <name evidence="2" type="ORF">EVAR_20825_1</name>
</gene>
<name>A0A4C1UDH2_EUMVA</name>
<comment type="caution">
    <text evidence="2">The sequence shown here is derived from an EMBL/GenBank/DDBJ whole genome shotgun (WGS) entry which is preliminary data.</text>
</comment>
<keyword evidence="1" id="KW-1133">Transmembrane helix</keyword>
<evidence type="ECO:0000256" key="1">
    <source>
        <dbReference type="SAM" id="Phobius"/>
    </source>
</evidence>
<keyword evidence="1" id="KW-0812">Transmembrane</keyword>
<reference evidence="2 3" key="1">
    <citation type="journal article" date="2019" name="Commun. Biol.">
        <title>The bagworm genome reveals a unique fibroin gene that provides high tensile strength.</title>
        <authorList>
            <person name="Kono N."/>
            <person name="Nakamura H."/>
            <person name="Ohtoshi R."/>
            <person name="Tomita M."/>
            <person name="Numata K."/>
            <person name="Arakawa K."/>
        </authorList>
    </citation>
    <scope>NUCLEOTIDE SEQUENCE [LARGE SCALE GENOMIC DNA]</scope>
</reference>